<feature type="compositionally biased region" description="Polar residues" evidence="1">
    <location>
        <begin position="1219"/>
        <end position="1228"/>
    </location>
</feature>
<feature type="region of interest" description="Disordered" evidence="1">
    <location>
        <begin position="935"/>
        <end position="992"/>
    </location>
</feature>
<feature type="region of interest" description="Disordered" evidence="1">
    <location>
        <begin position="417"/>
        <end position="439"/>
    </location>
</feature>
<dbReference type="GO" id="GO:0019902">
    <property type="term" value="F:phosphatase binding"/>
    <property type="evidence" value="ECO:0007669"/>
    <property type="project" value="InterPro"/>
</dbReference>
<feature type="compositionally biased region" description="Polar residues" evidence="1">
    <location>
        <begin position="1236"/>
        <end position="1250"/>
    </location>
</feature>
<proteinExistence type="predicted"/>
<feature type="compositionally biased region" description="Basic residues" evidence="1">
    <location>
        <begin position="420"/>
        <end position="430"/>
    </location>
</feature>
<feature type="compositionally biased region" description="Basic and acidic residues" evidence="1">
    <location>
        <begin position="52"/>
        <end position="72"/>
    </location>
</feature>
<feature type="compositionally biased region" description="Basic and acidic residues" evidence="1">
    <location>
        <begin position="1251"/>
        <end position="1262"/>
    </location>
</feature>
<feature type="compositionally biased region" description="Polar residues" evidence="1">
    <location>
        <begin position="1285"/>
        <end position="1312"/>
    </location>
</feature>
<dbReference type="KEGG" id="sasa:106588209"/>
<keyword evidence="3" id="KW-1185">Reference proteome</keyword>
<feature type="compositionally biased region" description="Basic and acidic residues" evidence="1">
    <location>
        <begin position="330"/>
        <end position="350"/>
    </location>
</feature>
<gene>
    <name evidence="4" type="primary">LOC106588209</name>
</gene>
<feature type="compositionally biased region" description="Basic and acidic residues" evidence="1">
    <location>
        <begin position="1206"/>
        <end position="1218"/>
    </location>
</feature>
<evidence type="ECO:0000259" key="2">
    <source>
        <dbReference type="Pfam" id="PF13914"/>
    </source>
</evidence>
<sequence length="1519" mass="170851">MSVSSLPEWKQLLLERKRREEEEREKREKEEEDKLTSMPAWKRGIIQRRRMKQESFGDKEREGPLQVKEGRPTSDPASDLDSSTLVQLRSEPPLSPDITGPWLDEEAKPPSLVLKETIIPVGQNSFIRTHGGWRRGREAERAGEMGHEKGNEQDIEVGREREKEKERGHVKGHDGESGKGRDIQIERYRDRSGGRERDRSDRREASRDTVRDRERDCPRGRKEEEREEGDSDSPTPKYPYPLVPGLRTIRADNIIIIEQDRKGSDERRSRRREWERKVMEEKQESRDVKMDLKEFLAGGGSVTEIRASEILIIKPLAGTEDSRSGGLKGTGREGDGERGRDAKCNKDGGKDCERQLEREVAWLMMKDKERENLREKDRPRIQVASSEKEDRRYGDTDDSIHNERGVRVSELLSKFGEHTKKFREHPKPPSRSKSSECFIRPGRDRETFCLEEDDDGDRRGEEKHAVFRGVPKRSFSFTDRVICAKENGMQDEGNHDRKVVERTYSDRRVAARGDVVEGEWSERGGKQGCWTWLSDKERAGKHGEGCIKADRAVGGQHERQPALESNTGKEIDRWIERVTGVELDFSNKGTEELTENMYGEVGFTMASVKNTEASFARRVPIKHDGRERAVEREVKQTREESERGMDRARSKEREGVDGRQAEPQVRERKGSDFRRGSDSRHMKRVSEVRDCTISVETTQQNCVITLSVDRASPPQSVDSHYKHVSAFTECSSTLLSTVAHKGTDWHSSQGALGHHSTQSPLSQHTEDLINKIERVGGTVNERDNHKGTQTLMQDSKGVMREDTETERGSKAYRKPGEVSKDTTHPPGAHVRSHVYPKKSVQEVTPKCPKSPKRVASVGIPPMPLEIHIPRTVFYGVGEPSLQSKYNQSCEGEGGKGVERKNSWRIGKPLSHIESLREKIQQREKGRLWNMEGVAAMGDDGDATEGTEKAGTRRTRKASSSDWCEEGEMGNEMERERQRQEGSAPQTTSTQFDVTQEVSVSKAVSQLPVPLSFSQAVKGEKETGGNSIAACEVALFSCHTTEIEEDPTKHVLAELRCDRGRQRKQNTGGRGEEGEDKLSEEEYRLHYLSPSHSPVPLDSLSPSLLHPPSLAEMSRIYNLKTVGSRTALCMSDRTVDRPIPSHTPKVQSHISAEQQEPCSPEISVGRLTQKKLWGGGGASGNKASSSDEKFGLQTVQRQVEQLQLREQQEVQRLSHDDNSARSSFGQNNNLKDKESKAQQSPRISHNQPNKEPQQEHPRQKDHQTILSPRKSQSNLQLHSERPPQPMQAQSNQPKQARSITINSRSLLTPSPENSLHPDQGVPTTQSASPSQSPSVSPSPSPTHFTIRSLSGGQQVKRGTTITITPRKPVGGAAVEAVSVSSGPLANTSAQSQMPVLTEEVERGKKRYPTAEEIEVIGGYQNLDKSCLVKTSKASPKGVKVCFDETQLEQVCEYPSETSMFDSTHYPLLGQEKGREEEVQEEEEEERGVLVSRSSRNVGAAAGLRVMRVGQYMSLPYKYTT</sequence>
<feature type="compositionally biased region" description="Basic and acidic residues" evidence="1">
    <location>
        <begin position="258"/>
        <end position="286"/>
    </location>
</feature>
<feature type="region of interest" description="Disordered" evidence="1">
    <location>
        <begin position="1470"/>
        <end position="1489"/>
    </location>
</feature>
<protein>
    <submittedName>
        <fullName evidence="4">Uncharacterized protein isoform X1</fullName>
    </submittedName>
</protein>
<dbReference type="RefSeq" id="XP_014032454.2">
    <property type="nucleotide sequence ID" value="XM_014176979.2"/>
</dbReference>
<evidence type="ECO:0000313" key="4">
    <source>
        <dbReference type="RefSeq" id="XP_014032454.2"/>
    </source>
</evidence>
<feature type="region of interest" description="Disordered" evidence="1">
    <location>
        <begin position="1133"/>
        <end position="1193"/>
    </location>
</feature>
<feature type="compositionally biased region" description="Polar residues" evidence="1">
    <location>
        <begin position="1143"/>
        <end position="1156"/>
    </location>
</feature>
<name>A0A1S3PZ23_SALSA</name>
<organism evidence="3 4">
    <name type="scientific">Salmo salar</name>
    <name type="common">Atlantic salmon</name>
    <dbReference type="NCBI Taxonomy" id="8030"/>
    <lineage>
        <taxon>Eukaryota</taxon>
        <taxon>Metazoa</taxon>
        <taxon>Chordata</taxon>
        <taxon>Craniata</taxon>
        <taxon>Vertebrata</taxon>
        <taxon>Euteleostomi</taxon>
        <taxon>Actinopterygii</taxon>
        <taxon>Neopterygii</taxon>
        <taxon>Teleostei</taxon>
        <taxon>Protacanthopterygii</taxon>
        <taxon>Salmoniformes</taxon>
        <taxon>Salmonidae</taxon>
        <taxon>Salmoninae</taxon>
        <taxon>Salmo</taxon>
    </lineage>
</organism>
<evidence type="ECO:0000313" key="3">
    <source>
        <dbReference type="Proteomes" id="UP001652741"/>
    </source>
</evidence>
<dbReference type="InterPro" id="IPR026671">
    <property type="entry name" value="PPP1R18/Tprn"/>
</dbReference>
<feature type="region of interest" description="Disordered" evidence="1">
    <location>
        <begin position="1"/>
        <end position="105"/>
    </location>
</feature>
<feature type="region of interest" description="Disordered" evidence="1">
    <location>
        <begin position="120"/>
        <end position="286"/>
    </location>
</feature>
<feature type="region of interest" description="Disordered" evidence="1">
    <location>
        <begin position="797"/>
        <end position="831"/>
    </location>
</feature>
<dbReference type="Proteomes" id="UP001652741">
    <property type="component" value="Chromosome ssa27"/>
</dbReference>
<feature type="compositionally biased region" description="Basic and acidic residues" evidence="1">
    <location>
        <begin position="13"/>
        <end position="35"/>
    </location>
</feature>
<feature type="compositionally biased region" description="Polar residues" evidence="1">
    <location>
        <begin position="1341"/>
        <end position="1362"/>
    </location>
</feature>
<feature type="region of interest" description="Disordered" evidence="1">
    <location>
        <begin position="1206"/>
        <end position="1366"/>
    </location>
</feature>
<dbReference type="PANTHER" id="PTHR21685">
    <property type="entry name" value="TON-B BOX DOMAIN"/>
    <property type="match status" value="1"/>
</dbReference>
<feature type="compositionally biased region" description="Low complexity" evidence="1">
    <location>
        <begin position="1320"/>
        <end position="1336"/>
    </location>
</feature>
<feature type="region of interest" description="Disordered" evidence="1">
    <location>
        <begin position="315"/>
        <end position="350"/>
    </location>
</feature>
<dbReference type="Pfam" id="PF13914">
    <property type="entry name" value="Phostensin"/>
    <property type="match status" value="1"/>
</dbReference>
<feature type="compositionally biased region" description="Polar residues" evidence="1">
    <location>
        <begin position="1263"/>
        <end position="1276"/>
    </location>
</feature>
<accession>A0A1S3PZ23</accession>
<feature type="domain" description="Phostensin/Taperin PP1-binding" evidence="2">
    <location>
        <begin position="1351"/>
        <end position="1458"/>
    </location>
</feature>
<reference evidence="4" key="1">
    <citation type="submission" date="2025-08" db="UniProtKB">
        <authorList>
            <consortium name="RefSeq"/>
        </authorList>
    </citation>
    <scope>IDENTIFICATION</scope>
</reference>
<dbReference type="InterPro" id="IPR025907">
    <property type="entry name" value="Phostensin/Taperin_PP1-bd_dom"/>
</dbReference>
<feature type="compositionally biased region" description="Basic and acidic residues" evidence="1">
    <location>
        <begin position="135"/>
        <end position="224"/>
    </location>
</feature>
<dbReference type="PANTHER" id="PTHR21685:SF0">
    <property type="entry name" value="PHOSTENSIN"/>
    <property type="match status" value="1"/>
</dbReference>
<feature type="compositionally biased region" description="Polar residues" evidence="1">
    <location>
        <begin position="982"/>
        <end position="992"/>
    </location>
</feature>
<feature type="region of interest" description="Disordered" evidence="1">
    <location>
        <begin position="626"/>
        <end position="684"/>
    </location>
</feature>
<dbReference type="GeneID" id="106588209"/>
<feature type="region of interest" description="Disordered" evidence="1">
    <location>
        <begin position="368"/>
        <end position="405"/>
    </location>
</feature>
<evidence type="ECO:0000256" key="1">
    <source>
        <dbReference type="SAM" id="MobiDB-lite"/>
    </source>
</evidence>
<feature type="compositionally biased region" description="Basic and acidic residues" evidence="1">
    <location>
        <begin position="797"/>
        <end position="823"/>
    </location>
</feature>